<accession>A0A2U1PIK8</accession>
<dbReference type="InterPro" id="IPR040256">
    <property type="entry name" value="At4g02000-like"/>
</dbReference>
<sequence length="211" mass="24965">MAGELSELMRRVCVNEAEDEVVGYEGEIDNGSNNGFDKTLVGRIHSDRPYNFQRMKKALSAAWRPRRPITFKELDSNMFLVHIDHYVDLKRVLEDGPWSFERNLVVLKPIEKDEQPTESDMSKVSFWICLLNMPLIRRNKTWVRRIAGKLGEVMDVDDTYFENRSKHIRAKVMINILNPLCRFVNVMNLQNEKIRVYIQYEKLPNYCYWCV</sequence>
<dbReference type="InterPro" id="IPR025558">
    <property type="entry name" value="DUF4283"/>
</dbReference>
<name>A0A2U1PIK8_ARTAN</name>
<gene>
    <name evidence="2" type="ORF">CTI12_AA148020</name>
</gene>
<dbReference type="STRING" id="35608.A0A2U1PIK8"/>
<reference evidence="2 3" key="1">
    <citation type="journal article" date="2018" name="Mol. Plant">
        <title>The genome of Artemisia annua provides insight into the evolution of Asteraceae family and artemisinin biosynthesis.</title>
        <authorList>
            <person name="Shen Q."/>
            <person name="Zhang L."/>
            <person name="Liao Z."/>
            <person name="Wang S."/>
            <person name="Yan T."/>
            <person name="Shi P."/>
            <person name="Liu M."/>
            <person name="Fu X."/>
            <person name="Pan Q."/>
            <person name="Wang Y."/>
            <person name="Lv Z."/>
            <person name="Lu X."/>
            <person name="Zhang F."/>
            <person name="Jiang W."/>
            <person name="Ma Y."/>
            <person name="Chen M."/>
            <person name="Hao X."/>
            <person name="Li L."/>
            <person name="Tang Y."/>
            <person name="Lv G."/>
            <person name="Zhou Y."/>
            <person name="Sun X."/>
            <person name="Brodelius P.E."/>
            <person name="Rose J.K.C."/>
            <person name="Tang K."/>
        </authorList>
    </citation>
    <scope>NUCLEOTIDE SEQUENCE [LARGE SCALE GENOMIC DNA]</scope>
    <source>
        <strain evidence="3">cv. Huhao1</strain>
        <tissue evidence="2">Leaf</tissue>
    </source>
</reference>
<evidence type="ECO:0000313" key="2">
    <source>
        <dbReference type="EMBL" id="PWA85590.1"/>
    </source>
</evidence>
<evidence type="ECO:0000313" key="3">
    <source>
        <dbReference type="Proteomes" id="UP000245207"/>
    </source>
</evidence>
<dbReference type="Proteomes" id="UP000245207">
    <property type="component" value="Unassembled WGS sequence"/>
</dbReference>
<dbReference type="AlphaFoldDB" id="A0A2U1PIK8"/>
<dbReference type="OrthoDB" id="1750606at2759"/>
<dbReference type="PANTHER" id="PTHR31286:SF167">
    <property type="entry name" value="OS09G0268800 PROTEIN"/>
    <property type="match status" value="1"/>
</dbReference>
<comment type="caution">
    <text evidence="2">The sequence shown here is derived from an EMBL/GenBank/DDBJ whole genome shotgun (WGS) entry which is preliminary data.</text>
</comment>
<dbReference type="EMBL" id="PKPP01001105">
    <property type="protein sequence ID" value="PWA85590.1"/>
    <property type="molecule type" value="Genomic_DNA"/>
</dbReference>
<dbReference type="PANTHER" id="PTHR31286">
    <property type="entry name" value="GLYCINE-RICH CELL WALL STRUCTURAL PROTEIN 1.8-LIKE"/>
    <property type="match status" value="1"/>
</dbReference>
<proteinExistence type="predicted"/>
<feature type="domain" description="DUF4283" evidence="1">
    <location>
        <begin position="36"/>
        <end position="118"/>
    </location>
</feature>
<organism evidence="2 3">
    <name type="scientific">Artemisia annua</name>
    <name type="common">Sweet wormwood</name>
    <dbReference type="NCBI Taxonomy" id="35608"/>
    <lineage>
        <taxon>Eukaryota</taxon>
        <taxon>Viridiplantae</taxon>
        <taxon>Streptophyta</taxon>
        <taxon>Embryophyta</taxon>
        <taxon>Tracheophyta</taxon>
        <taxon>Spermatophyta</taxon>
        <taxon>Magnoliopsida</taxon>
        <taxon>eudicotyledons</taxon>
        <taxon>Gunneridae</taxon>
        <taxon>Pentapetalae</taxon>
        <taxon>asterids</taxon>
        <taxon>campanulids</taxon>
        <taxon>Asterales</taxon>
        <taxon>Asteraceae</taxon>
        <taxon>Asteroideae</taxon>
        <taxon>Anthemideae</taxon>
        <taxon>Artemisiinae</taxon>
        <taxon>Artemisia</taxon>
    </lineage>
</organism>
<dbReference type="Pfam" id="PF14111">
    <property type="entry name" value="DUF4283"/>
    <property type="match status" value="1"/>
</dbReference>
<protein>
    <recommendedName>
        <fullName evidence="1">DUF4283 domain-containing protein</fullName>
    </recommendedName>
</protein>
<keyword evidence="3" id="KW-1185">Reference proteome</keyword>
<evidence type="ECO:0000259" key="1">
    <source>
        <dbReference type="Pfam" id="PF14111"/>
    </source>
</evidence>